<feature type="binding site" evidence="12">
    <location>
        <position position="128"/>
    </location>
    <ligand>
        <name>L-histidine</name>
        <dbReference type="ChEBI" id="CHEBI:57595"/>
    </ligand>
</feature>
<dbReference type="RefSeq" id="WP_162085441.1">
    <property type="nucleotide sequence ID" value="NZ_AP021881.1"/>
</dbReference>
<dbReference type="PIRSF" id="PIRSF001549">
    <property type="entry name" value="His-tRNA_synth"/>
    <property type="match status" value="1"/>
</dbReference>
<dbReference type="GO" id="GO:0004821">
    <property type="term" value="F:histidine-tRNA ligase activity"/>
    <property type="evidence" value="ECO:0007669"/>
    <property type="project" value="UniProtKB-UniRule"/>
</dbReference>
<evidence type="ECO:0000256" key="10">
    <source>
        <dbReference type="ARBA" id="ARBA00047639"/>
    </source>
</evidence>
<dbReference type="InterPro" id="IPR004516">
    <property type="entry name" value="HisRS/HisZ"/>
</dbReference>
<dbReference type="PANTHER" id="PTHR43707">
    <property type="entry name" value="HISTIDYL-TRNA SYNTHETASE"/>
    <property type="match status" value="1"/>
</dbReference>
<dbReference type="InterPro" id="IPR041715">
    <property type="entry name" value="HisRS-like_core"/>
</dbReference>
<comment type="subunit">
    <text evidence="3 11">Homodimer.</text>
</comment>
<keyword evidence="5 11" id="KW-0436">Ligase</keyword>
<comment type="similarity">
    <text evidence="2 11">Belongs to the class-II aminoacyl-tRNA synthetase family.</text>
</comment>
<dbReference type="InterPro" id="IPR045864">
    <property type="entry name" value="aa-tRNA-synth_II/BPL/LPL"/>
</dbReference>
<keyword evidence="7 11" id="KW-0067">ATP-binding</keyword>
<feature type="binding site" evidence="12">
    <location>
        <begin position="263"/>
        <end position="264"/>
    </location>
    <ligand>
        <name>L-histidine</name>
        <dbReference type="ChEBI" id="CHEBI:57595"/>
    </ligand>
</feature>
<keyword evidence="15" id="KW-1185">Reference proteome</keyword>
<dbReference type="NCBIfam" id="TIGR00442">
    <property type="entry name" value="hisS"/>
    <property type="match status" value="1"/>
</dbReference>
<evidence type="ECO:0000256" key="6">
    <source>
        <dbReference type="ARBA" id="ARBA00022741"/>
    </source>
</evidence>
<feature type="binding site" evidence="12">
    <location>
        <position position="132"/>
    </location>
    <ligand>
        <name>L-histidine</name>
        <dbReference type="ChEBI" id="CHEBI:57595"/>
    </ligand>
</feature>
<organism evidence="14 15">
    <name type="scientific">Sulfuriferula nivalis</name>
    <dbReference type="NCBI Taxonomy" id="2675298"/>
    <lineage>
        <taxon>Bacteria</taxon>
        <taxon>Pseudomonadati</taxon>
        <taxon>Pseudomonadota</taxon>
        <taxon>Betaproteobacteria</taxon>
        <taxon>Nitrosomonadales</taxon>
        <taxon>Sulfuricellaceae</taxon>
        <taxon>Sulfuriferula</taxon>
    </lineage>
</organism>
<dbReference type="GO" id="GO:0005737">
    <property type="term" value="C:cytoplasm"/>
    <property type="evidence" value="ECO:0007669"/>
    <property type="project" value="UniProtKB-SubCell"/>
</dbReference>
<dbReference type="EMBL" id="AP021881">
    <property type="protein sequence ID" value="BBP01710.1"/>
    <property type="molecule type" value="Genomic_DNA"/>
</dbReference>
<feature type="binding site" evidence="12">
    <location>
        <position position="259"/>
    </location>
    <ligand>
        <name>L-histidine</name>
        <dbReference type="ChEBI" id="CHEBI:57595"/>
    </ligand>
</feature>
<feature type="binding site" evidence="12">
    <location>
        <begin position="84"/>
        <end position="86"/>
    </location>
    <ligand>
        <name>L-histidine</name>
        <dbReference type="ChEBI" id="CHEBI:57595"/>
    </ligand>
</feature>
<feature type="domain" description="Aminoacyl-transfer RNA synthetases class-II family profile" evidence="13">
    <location>
        <begin position="1"/>
        <end position="324"/>
    </location>
</feature>
<dbReference type="PANTHER" id="PTHR43707:SF1">
    <property type="entry name" value="HISTIDINE--TRNA LIGASE, MITOCHONDRIAL-RELATED"/>
    <property type="match status" value="1"/>
</dbReference>
<name>A0A809SID5_9PROT</name>
<dbReference type="Pfam" id="PF13393">
    <property type="entry name" value="tRNA-synt_His"/>
    <property type="match status" value="1"/>
</dbReference>
<feature type="binding site" evidence="12">
    <location>
        <position position="114"/>
    </location>
    <ligand>
        <name>L-histidine</name>
        <dbReference type="ChEBI" id="CHEBI:57595"/>
    </ligand>
</feature>
<dbReference type="CDD" id="cd00773">
    <property type="entry name" value="HisRS-like_core"/>
    <property type="match status" value="1"/>
</dbReference>
<dbReference type="InterPro" id="IPR036621">
    <property type="entry name" value="Anticodon-bd_dom_sf"/>
</dbReference>
<evidence type="ECO:0000256" key="5">
    <source>
        <dbReference type="ARBA" id="ARBA00022598"/>
    </source>
</evidence>
<evidence type="ECO:0000256" key="8">
    <source>
        <dbReference type="ARBA" id="ARBA00022917"/>
    </source>
</evidence>
<dbReference type="GO" id="GO:0006427">
    <property type="term" value="P:histidyl-tRNA aminoacylation"/>
    <property type="evidence" value="ECO:0007669"/>
    <property type="project" value="UniProtKB-UniRule"/>
</dbReference>
<keyword evidence="4 11" id="KW-0963">Cytoplasm</keyword>
<dbReference type="KEGG" id="sniv:SFSGTM_24180"/>
<dbReference type="PROSITE" id="PS50862">
    <property type="entry name" value="AA_TRNA_LIGASE_II"/>
    <property type="match status" value="1"/>
</dbReference>
<sequence length="421" mass="46930">MSQTIQAIRGMNDILPDITPRWQHFEHIVADWLAAYGYREIRTPIVEQTSLFKRAIGEVTDIVEKEMYSFEDALNGEHLSLRPEGTAACVRAVIQHNLIYNAPQRLWYAGPMFRHERPQKGRYRQFHQVGVESLGFADADMDAEHIIMTADLWKRLGLSNIRLEINTLGDAAARTRHRSRLISYLEAHADQLDEDAKRRLHTNPLRILDTKNPAMQALVDAAPRLYDDLDEAALAHFEQVQILLRAHNIEFNINPRLVRGLDYYNYTVFEWITDQLGTQGTVCAGGRYDSLIEQIGGKPAPACGYAMGIERLLALIEANDIPAPSAKLDAYIVHQGEAANVYAWQVATELRAAGLNIVLHCGGGSFKSQMKKADASGAAFACIIGDDEAEQAQISLKSLRNAAEQVSCTPAQAISLLTARN</sequence>
<dbReference type="AlphaFoldDB" id="A0A809SID5"/>
<evidence type="ECO:0000313" key="14">
    <source>
        <dbReference type="EMBL" id="BBP01710.1"/>
    </source>
</evidence>
<keyword evidence="8 11" id="KW-0648">Protein biosynthesis</keyword>
<evidence type="ECO:0000313" key="15">
    <source>
        <dbReference type="Proteomes" id="UP000463939"/>
    </source>
</evidence>
<evidence type="ECO:0000256" key="1">
    <source>
        <dbReference type="ARBA" id="ARBA00004496"/>
    </source>
</evidence>
<gene>
    <name evidence="11 14" type="primary">hisS</name>
    <name evidence="14" type="ORF">SFSGTM_24180</name>
</gene>
<dbReference type="Gene3D" id="3.30.930.10">
    <property type="entry name" value="Bira Bifunctional Protein, Domain 2"/>
    <property type="match status" value="1"/>
</dbReference>
<comment type="subcellular location">
    <subcellularLocation>
        <location evidence="1 11">Cytoplasm</location>
    </subcellularLocation>
</comment>
<comment type="catalytic activity">
    <reaction evidence="10 11">
        <text>tRNA(His) + L-histidine + ATP = L-histidyl-tRNA(His) + AMP + diphosphate + H(+)</text>
        <dbReference type="Rhea" id="RHEA:17313"/>
        <dbReference type="Rhea" id="RHEA-COMP:9665"/>
        <dbReference type="Rhea" id="RHEA-COMP:9689"/>
        <dbReference type="ChEBI" id="CHEBI:15378"/>
        <dbReference type="ChEBI" id="CHEBI:30616"/>
        <dbReference type="ChEBI" id="CHEBI:33019"/>
        <dbReference type="ChEBI" id="CHEBI:57595"/>
        <dbReference type="ChEBI" id="CHEBI:78442"/>
        <dbReference type="ChEBI" id="CHEBI:78527"/>
        <dbReference type="ChEBI" id="CHEBI:456215"/>
        <dbReference type="EC" id="6.1.1.21"/>
    </reaction>
</comment>
<evidence type="ECO:0000256" key="11">
    <source>
        <dbReference type="HAMAP-Rule" id="MF_00127"/>
    </source>
</evidence>
<dbReference type="CDD" id="cd00859">
    <property type="entry name" value="HisRS_anticodon"/>
    <property type="match status" value="1"/>
</dbReference>
<dbReference type="Gene3D" id="3.40.50.800">
    <property type="entry name" value="Anticodon-binding domain"/>
    <property type="match status" value="1"/>
</dbReference>
<evidence type="ECO:0000259" key="13">
    <source>
        <dbReference type="PROSITE" id="PS50862"/>
    </source>
</evidence>
<dbReference type="SUPFAM" id="SSF52954">
    <property type="entry name" value="Class II aaRS ABD-related"/>
    <property type="match status" value="1"/>
</dbReference>
<evidence type="ECO:0000256" key="4">
    <source>
        <dbReference type="ARBA" id="ARBA00022490"/>
    </source>
</evidence>
<dbReference type="FunFam" id="3.30.930.10:FF:000005">
    <property type="entry name" value="Histidine--tRNA ligase"/>
    <property type="match status" value="1"/>
</dbReference>
<dbReference type="InterPro" id="IPR015807">
    <property type="entry name" value="His-tRNA-ligase"/>
</dbReference>
<dbReference type="InterPro" id="IPR004154">
    <property type="entry name" value="Anticodon-bd"/>
</dbReference>
<dbReference type="InterPro" id="IPR006195">
    <property type="entry name" value="aa-tRNA-synth_II"/>
</dbReference>
<dbReference type="InterPro" id="IPR033656">
    <property type="entry name" value="HisRS_anticodon"/>
</dbReference>
<dbReference type="GO" id="GO:0005524">
    <property type="term" value="F:ATP binding"/>
    <property type="evidence" value="ECO:0007669"/>
    <property type="project" value="UniProtKB-UniRule"/>
</dbReference>
<dbReference type="EC" id="6.1.1.21" evidence="11"/>
<evidence type="ECO:0000256" key="9">
    <source>
        <dbReference type="ARBA" id="ARBA00023146"/>
    </source>
</evidence>
<reference evidence="15" key="1">
    <citation type="submission" date="2019-11" db="EMBL/GenBank/DDBJ databases">
        <title>Isolation and characterization of a novel species in the genus Sulfuriferula.</title>
        <authorList>
            <person name="Mochizuki J."/>
            <person name="Kojima H."/>
            <person name="Fukui M."/>
        </authorList>
    </citation>
    <scope>NUCLEOTIDE SEQUENCE [LARGE SCALE GENOMIC DNA]</scope>
    <source>
        <strain evidence="15">SGTM</strain>
    </source>
</reference>
<accession>A0A809SID5</accession>
<proteinExistence type="inferred from homology"/>
<keyword evidence="9 11" id="KW-0030">Aminoacyl-tRNA synthetase</keyword>
<dbReference type="Proteomes" id="UP000463939">
    <property type="component" value="Chromosome"/>
</dbReference>
<dbReference type="SUPFAM" id="SSF55681">
    <property type="entry name" value="Class II aaRS and biotin synthetases"/>
    <property type="match status" value="1"/>
</dbReference>
<evidence type="ECO:0000256" key="2">
    <source>
        <dbReference type="ARBA" id="ARBA00008226"/>
    </source>
</evidence>
<dbReference type="Pfam" id="PF03129">
    <property type="entry name" value="HGTP_anticodon"/>
    <property type="match status" value="1"/>
</dbReference>
<evidence type="ECO:0000256" key="12">
    <source>
        <dbReference type="PIRSR" id="PIRSR001549-1"/>
    </source>
</evidence>
<keyword evidence="6 11" id="KW-0547">Nucleotide-binding</keyword>
<evidence type="ECO:0000256" key="7">
    <source>
        <dbReference type="ARBA" id="ARBA00022840"/>
    </source>
</evidence>
<protein>
    <recommendedName>
        <fullName evidence="11">Histidine--tRNA ligase</fullName>
        <ecNumber evidence="11">6.1.1.21</ecNumber>
    </recommendedName>
    <alternativeName>
        <fullName evidence="11">Histidyl-tRNA synthetase</fullName>
        <shortName evidence="11">HisRS</shortName>
    </alternativeName>
</protein>
<evidence type="ECO:0000256" key="3">
    <source>
        <dbReference type="ARBA" id="ARBA00011738"/>
    </source>
</evidence>
<dbReference type="HAMAP" id="MF_00127">
    <property type="entry name" value="His_tRNA_synth"/>
    <property type="match status" value="1"/>
</dbReference>